<dbReference type="GO" id="GO:0005737">
    <property type="term" value="C:cytoplasm"/>
    <property type="evidence" value="ECO:0007669"/>
    <property type="project" value="InterPro"/>
</dbReference>
<dbReference type="InterPro" id="IPR016153">
    <property type="entry name" value="Heat_shock_Hsp33_N"/>
</dbReference>
<evidence type="ECO:0000256" key="1">
    <source>
        <dbReference type="ARBA" id="ARBA00022490"/>
    </source>
</evidence>
<dbReference type="EMBL" id="AP021874">
    <property type="protein sequence ID" value="BBO66982.1"/>
    <property type="molecule type" value="Genomic_DNA"/>
</dbReference>
<dbReference type="PANTHER" id="PTHR30111:SF1">
    <property type="entry name" value="33 KDA CHAPERONIN"/>
    <property type="match status" value="1"/>
</dbReference>
<evidence type="ECO:0000256" key="5">
    <source>
        <dbReference type="ARBA" id="ARBA00023284"/>
    </source>
</evidence>
<evidence type="ECO:0000256" key="6">
    <source>
        <dbReference type="SAM" id="Phobius"/>
    </source>
</evidence>
<keyword evidence="4" id="KW-0143">Chaperone</keyword>
<keyword evidence="6" id="KW-0472">Membrane</keyword>
<dbReference type="AlphaFoldDB" id="A0A5K7YC40"/>
<dbReference type="OrthoDB" id="9793753at2"/>
<organism evidence="7 8">
    <name type="scientific">Desulfosarcina alkanivorans</name>
    <dbReference type="NCBI Taxonomy" id="571177"/>
    <lineage>
        <taxon>Bacteria</taxon>
        <taxon>Pseudomonadati</taxon>
        <taxon>Thermodesulfobacteriota</taxon>
        <taxon>Desulfobacteria</taxon>
        <taxon>Desulfobacterales</taxon>
        <taxon>Desulfosarcinaceae</taxon>
        <taxon>Desulfosarcina</taxon>
    </lineage>
</organism>
<dbReference type="GO" id="GO:0044183">
    <property type="term" value="F:protein folding chaperone"/>
    <property type="evidence" value="ECO:0007669"/>
    <property type="project" value="TreeGrafter"/>
</dbReference>
<dbReference type="RefSeq" id="WP_155315287.1">
    <property type="nucleotide sequence ID" value="NZ_AP021874.1"/>
</dbReference>
<dbReference type="SUPFAM" id="SSF64397">
    <property type="entry name" value="Hsp33 domain"/>
    <property type="match status" value="1"/>
</dbReference>
<reference evidence="7 8" key="1">
    <citation type="submission" date="2019-11" db="EMBL/GenBank/DDBJ databases">
        <title>Comparative genomics of hydrocarbon-degrading Desulfosarcina strains.</title>
        <authorList>
            <person name="Watanabe M."/>
            <person name="Kojima H."/>
            <person name="Fukui M."/>
        </authorList>
    </citation>
    <scope>NUCLEOTIDE SEQUENCE [LARGE SCALE GENOMIC DNA]</scope>
    <source>
        <strain evidence="7 8">PL12</strain>
    </source>
</reference>
<dbReference type="GO" id="GO:0051082">
    <property type="term" value="F:unfolded protein binding"/>
    <property type="evidence" value="ECO:0007669"/>
    <property type="project" value="InterPro"/>
</dbReference>
<dbReference type="Proteomes" id="UP000427906">
    <property type="component" value="Chromosome"/>
</dbReference>
<evidence type="ECO:0000256" key="3">
    <source>
        <dbReference type="ARBA" id="ARBA00023157"/>
    </source>
</evidence>
<dbReference type="Gene3D" id="3.90.1280.10">
    <property type="entry name" value="HSP33 redox switch-like"/>
    <property type="match status" value="1"/>
</dbReference>
<dbReference type="Gene3D" id="3.55.30.10">
    <property type="entry name" value="Hsp33 domain"/>
    <property type="match status" value="1"/>
</dbReference>
<dbReference type="InterPro" id="IPR016154">
    <property type="entry name" value="Heat_shock_Hsp33_C"/>
</dbReference>
<evidence type="ECO:0000313" key="7">
    <source>
        <dbReference type="EMBL" id="BBO66982.1"/>
    </source>
</evidence>
<accession>A0A5K7YC40</accession>
<evidence type="ECO:0000256" key="2">
    <source>
        <dbReference type="ARBA" id="ARBA00022833"/>
    </source>
</evidence>
<dbReference type="InterPro" id="IPR000397">
    <property type="entry name" value="Heat_shock_Hsp33"/>
</dbReference>
<dbReference type="PANTHER" id="PTHR30111">
    <property type="entry name" value="33 KDA CHAPERONIN"/>
    <property type="match status" value="1"/>
</dbReference>
<dbReference type="KEGG" id="dalk:DSCA_09120"/>
<keyword evidence="8" id="KW-1185">Reference proteome</keyword>
<keyword evidence="6" id="KW-1133">Transmembrane helix</keyword>
<sequence>MKKTQPENSRSSLKDVETDRLHAFLMAGDTIRGAILNGTRMVNRMRRRHRLGILETLVLGHAYLGACLMSAGLKGRDRLSLQVDCSGPVKGLVVEANAAGEVRGFLKQVPIPVEKPLQDFNLSPFFGAGFLSVTRTLADAKQPFTGKVMMAHGSLAKDLAHYYLTSEQIPTSFSLSVKFDNQGNMDAAGGLFLQAMPDADEDVVRRIEEQVVGLPSIGDILARGTAPEQFIRNHLGDHSPRFIDRREVGFVCHCSRDQIRNVLTLLPIDELKDIREKGPFPIEICCHHCNTRYAFDRQHIDLIVAARFSEN</sequence>
<gene>
    <name evidence="7" type="primary">hslO</name>
    <name evidence="7" type="ORF">DSCA_09120</name>
</gene>
<dbReference type="GO" id="GO:0042026">
    <property type="term" value="P:protein refolding"/>
    <property type="evidence" value="ECO:0007669"/>
    <property type="project" value="TreeGrafter"/>
</dbReference>
<keyword evidence="3" id="KW-1015">Disulfide bond</keyword>
<name>A0A5K7YC40_9BACT</name>
<protein>
    <submittedName>
        <fullName evidence="7">33 kDa chaperonin</fullName>
    </submittedName>
</protein>
<keyword evidence="6" id="KW-0812">Transmembrane</keyword>
<evidence type="ECO:0000313" key="8">
    <source>
        <dbReference type="Proteomes" id="UP000427906"/>
    </source>
</evidence>
<evidence type="ECO:0000256" key="4">
    <source>
        <dbReference type="ARBA" id="ARBA00023186"/>
    </source>
</evidence>
<dbReference type="SUPFAM" id="SSF118352">
    <property type="entry name" value="HSP33 redox switch-like"/>
    <property type="match status" value="1"/>
</dbReference>
<keyword evidence="1" id="KW-0963">Cytoplasm</keyword>
<dbReference type="Pfam" id="PF01430">
    <property type="entry name" value="HSP33"/>
    <property type="match status" value="1"/>
</dbReference>
<keyword evidence="5" id="KW-0676">Redox-active center</keyword>
<dbReference type="CDD" id="cd00498">
    <property type="entry name" value="Hsp33"/>
    <property type="match status" value="1"/>
</dbReference>
<proteinExistence type="predicted"/>
<dbReference type="PIRSF" id="PIRSF005261">
    <property type="entry name" value="Heat_shock_Hsp33"/>
    <property type="match status" value="1"/>
</dbReference>
<feature type="transmembrane region" description="Helical" evidence="6">
    <location>
        <begin position="51"/>
        <end position="73"/>
    </location>
</feature>
<keyword evidence="2" id="KW-0862">Zinc</keyword>